<feature type="compositionally biased region" description="Basic and acidic residues" evidence="1">
    <location>
        <begin position="471"/>
        <end position="485"/>
    </location>
</feature>
<reference evidence="2 3" key="1">
    <citation type="journal article" name="Sci. Rep.">
        <title>Telomere-to-telomere assembled and centromere annotated genomes of the two main subspecies of the button mushroom Agaricus bisporus reveal especially polymorphic chromosome ends.</title>
        <authorList>
            <person name="Sonnenberg A.S.M."/>
            <person name="Sedaghat-Telgerd N."/>
            <person name="Lavrijssen B."/>
            <person name="Ohm R.A."/>
            <person name="Hendrickx P.M."/>
            <person name="Scholtmeijer K."/>
            <person name="Baars J.J.P."/>
            <person name="van Peer A."/>
        </authorList>
    </citation>
    <scope>NUCLEOTIDE SEQUENCE [LARGE SCALE GENOMIC DNA]</scope>
    <source>
        <strain evidence="2 3">H119_p4</strain>
    </source>
</reference>
<feature type="compositionally biased region" description="Polar residues" evidence="1">
    <location>
        <begin position="291"/>
        <end position="300"/>
    </location>
</feature>
<sequence length="787" mass="86836">MSSSPSPPPPYTPLNPSSKSSSFKSNTDAASSIMTKSLSSSSSHNSTQSTIDTLRHMAGSGIRRSKCRAEFLEELAKGTGSTELDKDVVEKLKIITGEDGTNFFRKFIGGEPLDAGLKSEKEKEEFKKMLSNPVVFAVCVVEAERKFVDYYMTWRGMARPKDLRGSNRRADLFDEEFRRVARSIDKEYKRQQGDGDSHKSGKRPSASSSHKRTPLPSIVVSKPKAAAEATSPATPTVNRPSPTNASVISLPFLGTIRNVPLSNRVPLRVTNPDRNSVLQDSGVEVEAPVTQPANRNNSLETLVEAASESAENVVDPNSKPDSKRQDSADTVVQSTDADQMLEPPKRDGDADSVSSNGSRHSRSSRSKSHRHGSRKRSSSRKHGESPKSKSEHREHHHSSSSRRKDKDEDDDHSSHGHHHHRHHHEHDHDHRRRHRSRSHSRNRSSRHHDEKRKTDDEGDRASHKTIRKSSKRLEKREKDDGDRSSRKSSRSSRSMKRPLKTNITVVMVDPDEIDRISLLEVKAKESLQARGAPTWHGLVELPGASKPVPALPNTPWIGPLARESVGVRNIHPYKSGSDTDDYWDNVLGIPKREPVIPSPVDDWDSDDSDLSFSPVIPHHSSSDAPNHHTPVYPDSNPLSPQGNMYGQQAPVIPPSSYIYASPNNSNRSHFSPMTMHGTPVYGSGYMQPLQLVPSPAASMTSLPHTGFTPGYIPQMMSSPVGSMNAGHEQAYLHGMNSPYSPSTIRSLLGSPYVPAWISPQPSTLSLTPTPAGFVPLHPVGYAQGMRD</sequence>
<feature type="region of interest" description="Disordered" evidence="1">
    <location>
        <begin position="1"/>
        <end position="50"/>
    </location>
</feature>
<feature type="compositionally biased region" description="Basic and acidic residues" evidence="1">
    <location>
        <begin position="447"/>
        <end position="462"/>
    </location>
</feature>
<feature type="region of interest" description="Disordered" evidence="1">
    <location>
        <begin position="184"/>
        <end position="244"/>
    </location>
</feature>
<feature type="compositionally biased region" description="Basic and acidic residues" evidence="1">
    <location>
        <begin position="318"/>
        <end position="327"/>
    </location>
</feature>
<feature type="compositionally biased region" description="Basic residues" evidence="1">
    <location>
        <begin position="394"/>
        <end position="403"/>
    </location>
</feature>
<feature type="compositionally biased region" description="Basic residues" evidence="1">
    <location>
        <begin position="359"/>
        <end position="380"/>
    </location>
</feature>
<accession>A0A8H7FAD0</accession>
<feature type="region of interest" description="Disordered" evidence="1">
    <location>
        <begin position="267"/>
        <end position="498"/>
    </location>
</feature>
<feature type="compositionally biased region" description="Basic residues" evidence="1">
    <location>
        <begin position="486"/>
        <end position="498"/>
    </location>
</feature>
<feature type="compositionally biased region" description="Basic residues" evidence="1">
    <location>
        <begin position="415"/>
        <end position="446"/>
    </location>
</feature>
<feature type="compositionally biased region" description="Low complexity" evidence="1">
    <location>
        <begin position="14"/>
        <end position="50"/>
    </location>
</feature>
<name>A0A8H7FAD0_AGABI</name>
<proteinExistence type="predicted"/>
<feature type="compositionally biased region" description="Polar residues" evidence="1">
    <location>
        <begin position="328"/>
        <end position="337"/>
    </location>
</feature>
<feature type="compositionally biased region" description="Polar residues" evidence="1">
    <location>
        <begin position="636"/>
        <end position="646"/>
    </location>
</feature>
<protein>
    <submittedName>
        <fullName evidence="2">Uncharacterized protein</fullName>
    </submittedName>
</protein>
<evidence type="ECO:0000256" key="1">
    <source>
        <dbReference type="SAM" id="MobiDB-lite"/>
    </source>
</evidence>
<organism evidence="2 3">
    <name type="scientific">Agaricus bisporus var. burnettii</name>
    <dbReference type="NCBI Taxonomy" id="192524"/>
    <lineage>
        <taxon>Eukaryota</taxon>
        <taxon>Fungi</taxon>
        <taxon>Dikarya</taxon>
        <taxon>Basidiomycota</taxon>
        <taxon>Agaricomycotina</taxon>
        <taxon>Agaricomycetes</taxon>
        <taxon>Agaricomycetidae</taxon>
        <taxon>Agaricales</taxon>
        <taxon>Agaricineae</taxon>
        <taxon>Agaricaceae</taxon>
        <taxon>Agaricus</taxon>
    </lineage>
</organism>
<dbReference type="EMBL" id="JABXXO010000001">
    <property type="protein sequence ID" value="KAF7783963.1"/>
    <property type="molecule type" value="Genomic_DNA"/>
</dbReference>
<feature type="region of interest" description="Disordered" evidence="1">
    <location>
        <begin position="594"/>
        <end position="646"/>
    </location>
</feature>
<feature type="compositionally biased region" description="Basic and acidic residues" evidence="1">
    <location>
        <begin position="184"/>
        <end position="199"/>
    </location>
</feature>
<feature type="compositionally biased region" description="Low complexity" evidence="1">
    <location>
        <begin position="221"/>
        <end position="236"/>
    </location>
</feature>
<feature type="compositionally biased region" description="Basic and acidic residues" evidence="1">
    <location>
        <begin position="381"/>
        <end position="393"/>
    </location>
</feature>
<evidence type="ECO:0000313" key="3">
    <source>
        <dbReference type="Proteomes" id="UP000629468"/>
    </source>
</evidence>
<feature type="compositionally biased region" description="Pro residues" evidence="1">
    <location>
        <begin position="1"/>
        <end position="13"/>
    </location>
</feature>
<evidence type="ECO:0000313" key="2">
    <source>
        <dbReference type="EMBL" id="KAF7783963.1"/>
    </source>
</evidence>
<gene>
    <name evidence="2" type="ORF">Agabi119p4_128</name>
</gene>
<dbReference type="Proteomes" id="UP000629468">
    <property type="component" value="Unassembled WGS sequence"/>
</dbReference>
<comment type="caution">
    <text evidence="2">The sequence shown here is derived from an EMBL/GenBank/DDBJ whole genome shotgun (WGS) entry which is preliminary data.</text>
</comment>
<dbReference type="AlphaFoldDB" id="A0A8H7FAD0"/>